<evidence type="ECO:0000313" key="14">
    <source>
        <dbReference type="EMBL" id="TKB56013.1"/>
    </source>
</evidence>
<feature type="domain" description="HAMP" evidence="13">
    <location>
        <begin position="311"/>
        <end position="366"/>
    </location>
</feature>
<dbReference type="Proteomes" id="UP000305675">
    <property type="component" value="Unassembled WGS sequence"/>
</dbReference>
<dbReference type="Gene3D" id="3.30.450.20">
    <property type="entry name" value="PAS domain"/>
    <property type="match status" value="1"/>
</dbReference>
<dbReference type="EMBL" id="SWCJ01000004">
    <property type="protein sequence ID" value="TKB56013.1"/>
    <property type="molecule type" value="Genomic_DNA"/>
</dbReference>
<dbReference type="AlphaFoldDB" id="A0A4U1BTN1"/>
<dbReference type="GO" id="GO:0005886">
    <property type="term" value="C:plasma membrane"/>
    <property type="evidence" value="ECO:0007669"/>
    <property type="project" value="UniProtKB-SubCell"/>
</dbReference>
<dbReference type="Pfam" id="PF02743">
    <property type="entry name" value="dCache_1"/>
    <property type="match status" value="1"/>
</dbReference>
<dbReference type="SMART" id="SM00304">
    <property type="entry name" value="HAMP"/>
    <property type="match status" value="1"/>
</dbReference>
<evidence type="ECO:0000313" key="15">
    <source>
        <dbReference type="Proteomes" id="UP000305675"/>
    </source>
</evidence>
<evidence type="ECO:0000256" key="6">
    <source>
        <dbReference type="ARBA" id="ARBA00022989"/>
    </source>
</evidence>
<organism evidence="14 15">
    <name type="scientific">Ferrimonas aestuarii</name>
    <dbReference type="NCBI Taxonomy" id="2569539"/>
    <lineage>
        <taxon>Bacteria</taxon>
        <taxon>Pseudomonadati</taxon>
        <taxon>Pseudomonadota</taxon>
        <taxon>Gammaproteobacteria</taxon>
        <taxon>Alteromonadales</taxon>
        <taxon>Ferrimonadaceae</taxon>
        <taxon>Ferrimonas</taxon>
    </lineage>
</organism>
<evidence type="ECO:0000256" key="10">
    <source>
        <dbReference type="PROSITE-ProRule" id="PRU00284"/>
    </source>
</evidence>
<dbReference type="FunFam" id="1.10.287.950:FF:000001">
    <property type="entry name" value="Methyl-accepting chemotaxis sensory transducer"/>
    <property type="match status" value="1"/>
</dbReference>
<dbReference type="OrthoDB" id="2489132at2"/>
<name>A0A4U1BTN1_9GAMM</name>
<keyword evidence="8 10" id="KW-0807">Transducer</keyword>
<keyword evidence="5 11" id="KW-0812">Transmembrane</keyword>
<accession>A0A4U1BTN1</accession>
<gene>
    <name evidence="14" type="ORF">FCL42_07280</name>
</gene>
<dbReference type="Pfam" id="PF00672">
    <property type="entry name" value="HAMP"/>
    <property type="match status" value="1"/>
</dbReference>
<evidence type="ECO:0000256" key="4">
    <source>
        <dbReference type="ARBA" id="ARBA00022500"/>
    </source>
</evidence>
<dbReference type="SMART" id="SM00283">
    <property type="entry name" value="MA"/>
    <property type="match status" value="1"/>
</dbReference>
<evidence type="ECO:0000256" key="9">
    <source>
        <dbReference type="ARBA" id="ARBA00029447"/>
    </source>
</evidence>
<proteinExistence type="inferred from homology"/>
<dbReference type="PROSITE" id="PS50885">
    <property type="entry name" value="HAMP"/>
    <property type="match status" value="1"/>
</dbReference>
<keyword evidence="4" id="KW-0145">Chemotaxis</keyword>
<evidence type="ECO:0000259" key="12">
    <source>
        <dbReference type="PROSITE" id="PS50111"/>
    </source>
</evidence>
<dbReference type="Gene3D" id="1.10.287.950">
    <property type="entry name" value="Methyl-accepting chemotaxis protein"/>
    <property type="match status" value="1"/>
</dbReference>
<keyword evidence="3" id="KW-0488">Methylation</keyword>
<dbReference type="InterPro" id="IPR003660">
    <property type="entry name" value="HAMP_dom"/>
</dbReference>
<evidence type="ECO:0000256" key="2">
    <source>
        <dbReference type="ARBA" id="ARBA00022475"/>
    </source>
</evidence>
<dbReference type="InterPro" id="IPR033479">
    <property type="entry name" value="dCache_1"/>
</dbReference>
<keyword evidence="7 11" id="KW-0472">Membrane</keyword>
<dbReference type="Pfam" id="PF00015">
    <property type="entry name" value="MCPsignal"/>
    <property type="match status" value="1"/>
</dbReference>
<sequence length="643" mass="69899">MPAIKMTIKKKLLVSLVLSAVIPALLVSFLIRGESYSLVESRLMDSEFPAVLTSITSDIESEISPLFSAAEQLAENPYVQGILSEPDQLSEGDEQILISILSAIAGQYDLSDVSAINKQTGHYWNQNGFLRVMQPERDKWFFKFRNDVEQSKINIYSSAEKNEHRIYVNYKTLSESGLVTGLSRSLEDMIERINGFRLEQTGFVYLVDAEGVVQVHNQGKQIVGRQLDDLYQSGISSQLLSQSGFGYAETHFDGQNYIVAAEYIPLMDWYVIAQVPKSEIFESLNQAFAKVIWIVVAIVVVSIGLALVIANSINKPLQQVTKVFLDIGEGDGDLTYRIDLADRQDELTDLSRGFNSFVSKIQQAVLEIIETGEALNAASLALMDKAGLASERNQEQNQQTIEMAMAIDQLGITITENASNASLASTSAEDVNNSSANAKMIVGTAKSTINQLAEEIGNTSGIIHNVAANTDNVGSILEVIRSISEQTNLLALNAAIEAARAGEHGRGFAVVADEVRTLASRVADSINQIQQMISQLQQGAQDAVDAMALSTENTHQGVKASDDAASTLDSISDAISNITNMNMLVATATEEQQNVVQTLSSNIEAIKGINTLSTESAKELELSCNELHQISTRLKTLAASFKA</sequence>
<dbReference type="GO" id="GO:0007165">
    <property type="term" value="P:signal transduction"/>
    <property type="evidence" value="ECO:0007669"/>
    <property type="project" value="UniProtKB-KW"/>
</dbReference>
<evidence type="ECO:0000259" key="13">
    <source>
        <dbReference type="PROSITE" id="PS50885"/>
    </source>
</evidence>
<reference evidence="14 15" key="1">
    <citation type="submission" date="2019-04" db="EMBL/GenBank/DDBJ databases">
        <authorList>
            <person name="Hwang J.C."/>
        </authorList>
    </citation>
    <scope>NUCLEOTIDE SEQUENCE [LARGE SCALE GENOMIC DNA]</scope>
    <source>
        <strain evidence="14 15">IMCC35002</strain>
    </source>
</reference>
<dbReference type="GO" id="GO:0006935">
    <property type="term" value="P:chemotaxis"/>
    <property type="evidence" value="ECO:0007669"/>
    <property type="project" value="UniProtKB-KW"/>
</dbReference>
<protein>
    <submittedName>
        <fullName evidence="14">Methyl-accepting chemotaxis protein</fullName>
    </submittedName>
</protein>
<dbReference type="PANTHER" id="PTHR32089">
    <property type="entry name" value="METHYL-ACCEPTING CHEMOTAXIS PROTEIN MCPB"/>
    <property type="match status" value="1"/>
</dbReference>
<dbReference type="CDD" id="cd12912">
    <property type="entry name" value="PDC2_MCP_like"/>
    <property type="match status" value="1"/>
</dbReference>
<evidence type="ECO:0000256" key="5">
    <source>
        <dbReference type="ARBA" id="ARBA00022692"/>
    </source>
</evidence>
<evidence type="ECO:0000256" key="8">
    <source>
        <dbReference type="ARBA" id="ARBA00023224"/>
    </source>
</evidence>
<comment type="similarity">
    <text evidence="9">Belongs to the methyl-accepting chemotaxis (MCP) protein family.</text>
</comment>
<dbReference type="SUPFAM" id="SSF58104">
    <property type="entry name" value="Methyl-accepting chemotaxis protein (MCP) signaling domain"/>
    <property type="match status" value="1"/>
</dbReference>
<comment type="subcellular location">
    <subcellularLocation>
        <location evidence="1">Cell membrane</location>
        <topology evidence="1">Multi-pass membrane protein</topology>
    </subcellularLocation>
</comment>
<feature type="domain" description="Methyl-accepting transducer" evidence="12">
    <location>
        <begin position="371"/>
        <end position="607"/>
    </location>
</feature>
<dbReference type="CDD" id="cd06225">
    <property type="entry name" value="HAMP"/>
    <property type="match status" value="1"/>
</dbReference>
<evidence type="ECO:0000256" key="1">
    <source>
        <dbReference type="ARBA" id="ARBA00004651"/>
    </source>
</evidence>
<dbReference type="CDD" id="cd11386">
    <property type="entry name" value="MCP_signal"/>
    <property type="match status" value="1"/>
</dbReference>
<dbReference type="InterPro" id="IPR004089">
    <property type="entry name" value="MCPsignal_dom"/>
</dbReference>
<feature type="transmembrane region" description="Helical" evidence="11">
    <location>
        <begin position="291"/>
        <end position="310"/>
    </location>
</feature>
<dbReference type="PROSITE" id="PS50111">
    <property type="entry name" value="CHEMOTAXIS_TRANSDUC_2"/>
    <property type="match status" value="1"/>
</dbReference>
<keyword evidence="15" id="KW-1185">Reference proteome</keyword>
<dbReference type="PANTHER" id="PTHR32089:SF39">
    <property type="entry name" value="METHYL-ACCEPTING CHEMOTAXIS PROTEIN HLYB"/>
    <property type="match status" value="1"/>
</dbReference>
<evidence type="ECO:0000256" key="3">
    <source>
        <dbReference type="ARBA" id="ARBA00022481"/>
    </source>
</evidence>
<keyword evidence="6 11" id="KW-1133">Transmembrane helix</keyword>
<comment type="caution">
    <text evidence="14">The sequence shown here is derived from an EMBL/GenBank/DDBJ whole genome shotgun (WGS) entry which is preliminary data.</text>
</comment>
<keyword evidence="2" id="KW-1003">Cell membrane</keyword>
<evidence type="ECO:0000256" key="7">
    <source>
        <dbReference type="ARBA" id="ARBA00023136"/>
    </source>
</evidence>
<evidence type="ECO:0000256" key="11">
    <source>
        <dbReference type="SAM" id="Phobius"/>
    </source>
</evidence>